<dbReference type="Proteomes" id="UP000224503">
    <property type="component" value="Segment"/>
</dbReference>
<dbReference type="RefSeq" id="YP_009594330.1">
    <property type="nucleotide sequence ID" value="NC_041875.1"/>
</dbReference>
<protein>
    <submittedName>
        <fullName evidence="1">Uncharacterized protein</fullName>
    </submittedName>
</protein>
<evidence type="ECO:0000313" key="1">
    <source>
        <dbReference type="EMBL" id="ALY09312.1"/>
    </source>
</evidence>
<sequence>MGTKGSRESDKLTDEVKDAIVEQGNNDTTPRQFTFAKLDDGTLVVHSYDSEYNLVQTNRVNISVGRLMKREEWQGI</sequence>
<organism evidence="1 2">
    <name type="scientific">Arthrobacter phage Jasmine</name>
    <dbReference type="NCBI Taxonomy" id="1772302"/>
    <lineage>
        <taxon>Viruses</taxon>
        <taxon>Duplodnaviria</taxon>
        <taxon>Heunggongvirae</taxon>
        <taxon>Uroviricota</taxon>
        <taxon>Caudoviricetes</taxon>
        <taxon>Jasminevirus</taxon>
        <taxon>Jasminevirus jasmine</taxon>
    </lineage>
</organism>
<gene>
    <name evidence="1" type="primary">42</name>
    <name evidence="1" type="ORF">JASMINE_42</name>
</gene>
<name>A0A0U4B3J7_9CAUD</name>
<accession>A0A0U4B3J7</accession>
<dbReference type="GeneID" id="40069850"/>
<reference evidence="1 2" key="1">
    <citation type="submission" date="2015-11" db="EMBL/GenBank/DDBJ databases">
        <authorList>
            <person name="Ott C."/>
            <person name="Guerrero C.A."/>
            <person name="Bradley K.W."/>
            <person name="Asai D.J."/>
            <person name="Bowman C.A."/>
            <person name="Russell D.A."/>
            <person name="Pope W.H."/>
            <person name="Jacobs-Sera D."/>
            <person name="Hendrix R.W."/>
            <person name="Hatfull G.F."/>
        </authorList>
    </citation>
    <scope>NUCLEOTIDE SEQUENCE [LARGE SCALE GENOMIC DNA]</scope>
</reference>
<evidence type="ECO:0000313" key="2">
    <source>
        <dbReference type="Proteomes" id="UP000224503"/>
    </source>
</evidence>
<proteinExistence type="predicted"/>
<dbReference type="KEGG" id="vg:40069850"/>
<dbReference type="EMBL" id="KU160650">
    <property type="protein sequence ID" value="ALY09312.1"/>
    <property type="molecule type" value="Genomic_DNA"/>
</dbReference>
<keyword evidence="2" id="KW-1185">Reference proteome</keyword>